<evidence type="ECO:0000313" key="9">
    <source>
        <dbReference type="Proteomes" id="UP000734823"/>
    </source>
</evidence>
<evidence type="ECO:0000256" key="2">
    <source>
        <dbReference type="ARBA" id="ARBA00007362"/>
    </source>
</evidence>
<evidence type="ECO:0000256" key="4">
    <source>
        <dbReference type="ARBA" id="ARBA00022989"/>
    </source>
</evidence>
<keyword evidence="5 6" id="KW-0472">Membrane</keyword>
<dbReference type="RefSeq" id="WP_187220055.1">
    <property type="nucleotide sequence ID" value="NZ_JABVED010000004.1"/>
</dbReference>
<feature type="domain" description="EamA" evidence="7">
    <location>
        <begin position="151"/>
        <end position="285"/>
    </location>
</feature>
<evidence type="ECO:0000313" key="8">
    <source>
        <dbReference type="EMBL" id="MBC6447545.1"/>
    </source>
</evidence>
<dbReference type="InterPro" id="IPR037185">
    <property type="entry name" value="EmrE-like"/>
</dbReference>
<reference evidence="8 9" key="1">
    <citation type="submission" date="2020-06" db="EMBL/GenBank/DDBJ databases">
        <title>Actinokineospora xiongansis sp. nov., isolated from soil of Baiyangdian.</title>
        <authorList>
            <person name="Zhang X."/>
        </authorList>
    </citation>
    <scope>NUCLEOTIDE SEQUENCE [LARGE SCALE GENOMIC DNA]</scope>
    <source>
        <strain evidence="8 9">HBU206404</strain>
    </source>
</reference>
<organism evidence="8 9">
    <name type="scientific">Actinokineospora xionganensis</name>
    <dbReference type="NCBI Taxonomy" id="2684470"/>
    <lineage>
        <taxon>Bacteria</taxon>
        <taxon>Bacillati</taxon>
        <taxon>Actinomycetota</taxon>
        <taxon>Actinomycetes</taxon>
        <taxon>Pseudonocardiales</taxon>
        <taxon>Pseudonocardiaceae</taxon>
        <taxon>Actinokineospora</taxon>
    </lineage>
</organism>
<evidence type="ECO:0000256" key="3">
    <source>
        <dbReference type="ARBA" id="ARBA00022692"/>
    </source>
</evidence>
<comment type="similarity">
    <text evidence="2">Belongs to the EamA transporter family.</text>
</comment>
<evidence type="ECO:0000256" key="1">
    <source>
        <dbReference type="ARBA" id="ARBA00004141"/>
    </source>
</evidence>
<keyword evidence="3 6" id="KW-0812">Transmembrane</keyword>
<feature type="domain" description="EamA" evidence="7">
    <location>
        <begin position="6"/>
        <end position="138"/>
    </location>
</feature>
<dbReference type="InterPro" id="IPR000620">
    <property type="entry name" value="EamA_dom"/>
</dbReference>
<feature type="transmembrane region" description="Helical" evidence="6">
    <location>
        <begin position="63"/>
        <end position="86"/>
    </location>
</feature>
<feature type="transmembrane region" description="Helical" evidence="6">
    <location>
        <begin position="154"/>
        <end position="170"/>
    </location>
</feature>
<dbReference type="PANTHER" id="PTHR32322:SF9">
    <property type="entry name" value="AMINO-ACID METABOLITE EFFLUX PUMP-RELATED"/>
    <property type="match status" value="1"/>
</dbReference>
<feature type="transmembrane region" description="Helical" evidence="6">
    <location>
        <begin position="124"/>
        <end position="142"/>
    </location>
</feature>
<evidence type="ECO:0000256" key="6">
    <source>
        <dbReference type="SAM" id="Phobius"/>
    </source>
</evidence>
<feature type="transmembrane region" description="Helical" evidence="6">
    <location>
        <begin position="240"/>
        <end position="262"/>
    </location>
</feature>
<dbReference type="SUPFAM" id="SSF103481">
    <property type="entry name" value="Multidrug resistance efflux transporter EmrE"/>
    <property type="match status" value="2"/>
</dbReference>
<sequence length="304" mass="31532">MSRVNLLLFLLLAAIWGASYTFIKVAVGGLTPAQLVLVRVVLGAAVLYSVLRFTGGRLPKALVVWGHIGVTAVLGMVAPFLLLAWGEQRTTAAMAGVLIAATPLLTLAASTVALDTERATWRKITGFGLGFVGVVIVIKPWAEEGELGSLPGQLAVLGAAACYAAQTVYVRKMLSQKGIPPLVSSTTQVIAASVLQAAITPFFAWQTPDLRVSVVVSIVLLGVVGTGVAYLIYFRLITDAGAATASSVNYLVPITAVAISVGLLGEPITWNMIVGTLVVLAALAFAENRLATKPVAEPAKAAAD</sequence>
<dbReference type="Pfam" id="PF00892">
    <property type="entry name" value="EamA"/>
    <property type="match status" value="2"/>
</dbReference>
<dbReference type="Proteomes" id="UP000734823">
    <property type="component" value="Unassembled WGS sequence"/>
</dbReference>
<dbReference type="PANTHER" id="PTHR32322">
    <property type="entry name" value="INNER MEMBRANE TRANSPORTER"/>
    <property type="match status" value="1"/>
</dbReference>
<evidence type="ECO:0000259" key="7">
    <source>
        <dbReference type="Pfam" id="PF00892"/>
    </source>
</evidence>
<name>A0ABR7L4D6_9PSEU</name>
<keyword evidence="4 6" id="KW-1133">Transmembrane helix</keyword>
<comment type="subcellular location">
    <subcellularLocation>
        <location evidence="1">Membrane</location>
        <topology evidence="1">Multi-pass membrane protein</topology>
    </subcellularLocation>
</comment>
<gene>
    <name evidence="8" type="ORF">GPZ80_10220</name>
</gene>
<evidence type="ECO:0000256" key="5">
    <source>
        <dbReference type="ARBA" id="ARBA00023136"/>
    </source>
</evidence>
<feature type="transmembrane region" description="Helical" evidence="6">
    <location>
        <begin position="92"/>
        <end position="112"/>
    </location>
</feature>
<dbReference type="InterPro" id="IPR050638">
    <property type="entry name" value="AA-Vitamin_Transporters"/>
</dbReference>
<dbReference type="EMBL" id="JABVED010000004">
    <property type="protein sequence ID" value="MBC6447545.1"/>
    <property type="molecule type" value="Genomic_DNA"/>
</dbReference>
<feature type="transmembrane region" description="Helical" evidence="6">
    <location>
        <begin position="31"/>
        <end position="51"/>
    </location>
</feature>
<comment type="caution">
    <text evidence="8">The sequence shown here is derived from an EMBL/GenBank/DDBJ whole genome shotgun (WGS) entry which is preliminary data.</text>
</comment>
<proteinExistence type="inferred from homology"/>
<protein>
    <submittedName>
        <fullName evidence="8">DMT family transporter</fullName>
    </submittedName>
</protein>
<keyword evidence="9" id="KW-1185">Reference proteome</keyword>
<accession>A0ABR7L4D6</accession>
<feature type="transmembrane region" description="Helical" evidence="6">
    <location>
        <begin position="210"/>
        <end position="233"/>
    </location>
</feature>
<feature type="transmembrane region" description="Helical" evidence="6">
    <location>
        <begin position="268"/>
        <end position="286"/>
    </location>
</feature>